<name>A0A081BDH3_9HYPH</name>
<accession>A0A081BDH3</accession>
<gene>
    <name evidence="2" type="ORF">M2A_2590</name>
</gene>
<proteinExistence type="predicted"/>
<comment type="caution">
    <text evidence="2">The sequence shown here is derived from an EMBL/GenBank/DDBJ whole genome shotgun (WGS) entry which is preliminary data.</text>
</comment>
<evidence type="ECO:0000313" key="2">
    <source>
        <dbReference type="EMBL" id="GAK46091.1"/>
    </source>
</evidence>
<keyword evidence="1" id="KW-1133">Transmembrane helix</keyword>
<evidence type="ECO:0000256" key="1">
    <source>
        <dbReference type="SAM" id="Phobius"/>
    </source>
</evidence>
<dbReference type="STRING" id="1333998.M2A_2590"/>
<dbReference type="eggNOG" id="ENOG5033W8F">
    <property type="taxonomic scope" value="Bacteria"/>
</dbReference>
<dbReference type="AlphaFoldDB" id="A0A081BDH3"/>
<dbReference type="RefSeq" id="WP_045448303.1">
    <property type="nucleotide sequence ID" value="NZ_BBIO01000014.1"/>
</dbReference>
<protein>
    <submittedName>
        <fullName evidence="2">Conserved protein</fullName>
    </submittedName>
</protein>
<evidence type="ECO:0000313" key="3">
    <source>
        <dbReference type="Proteomes" id="UP000028702"/>
    </source>
</evidence>
<keyword evidence="1" id="KW-0472">Membrane</keyword>
<dbReference type="Gene3D" id="3.30.70.100">
    <property type="match status" value="1"/>
</dbReference>
<reference evidence="2 3" key="1">
    <citation type="submission" date="2014-07" db="EMBL/GenBank/DDBJ databases">
        <title>Tepidicaulis marinum gen. nov., sp. nov., a novel marine bacterium denitrifying nitrate to nitrous oxide strictly under microaerobic conditions.</title>
        <authorList>
            <person name="Takeuchi M."/>
            <person name="Yamagishi T."/>
            <person name="Kamagata Y."/>
            <person name="Oshima K."/>
            <person name="Hattori M."/>
            <person name="Katayama T."/>
            <person name="Hanada S."/>
            <person name="Tamaki H."/>
            <person name="Marumo K."/>
            <person name="Maeda H."/>
            <person name="Nedachi M."/>
            <person name="Iwasaki W."/>
            <person name="Suwa Y."/>
            <person name="Sakata S."/>
        </authorList>
    </citation>
    <scope>NUCLEOTIDE SEQUENCE [LARGE SCALE GENOMIC DNA]</scope>
    <source>
        <strain evidence="2 3">MA2</strain>
    </source>
</reference>
<sequence length="213" mass="23694">MNILWLWAAALFIYLGFLGWYQNWQGPLTPEEVEHYMSRLTEGTPNGTTDPAVLRRFLEKDDGREFFMLNLVKLHEGKVPDPQTGELKSSQEILSGYTSAFFKALFKRAGHPAIAARIVGGHVDSWNVAENPGWTIMGWMRYRSRRDAMELVTDPAFKDGHMFKVAAIPATFSVPTSPMISLMAGPRIWAALGLGLIAALGSMALLLLRQPGT</sequence>
<feature type="transmembrane region" description="Helical" evidence="1">
    <location>
        <begin position="188"/>
        <end position="208"/>
    </location>
</feature>
<dbReference type="EMBL" id="BBIO01000014">
    <property type="protein sequence ID" value="GAK46091.1"/>
    <property type="molecule type" value="Genomic_DNA"/>
</dbReference>
<dbReference type="Proteomes" id="UP000028702">
    <property type="component" value="Unassembled WGS sequence"/>
</dbReference>
<keyword evidence="3" id="KW-1185">Reference proteome</keyword>
<keyword evidence="1" id="KW-0812">Transmembrane</keyword>
<organism evidence="2 3">
    <name type="scientific">Tepidicaulis marinus</name>
    <dbReference type="NCBI Taxonomy" id="1333998"/>
    <lineage>
        <taxon>Bacteria</taxon>
        <taxon>Pseudomonadati</taxon>
        <taxon>Pseudomonadota</taxon>
        <taxon>Alphaproteobacteria</taxon>
        <taxon>Hyphomicrobiales</taxon>
        <taxon>Parvibaculaceae</taxon>
        <taxon>Tepidicaulis</taxon>
    </lineage>
</organism>